<dbReference type="EMBL" id="CP002529">
    <property type="protein sequence ID" value="ADY00287.1"/>
    <property type="molecule type" value="Genomic_DNA"/>
</dbReference>
<dbReference type="HOGENOM" id="CLU_2519971_0_0_2"/>
<gene>
    <name evidence="1" type="ordered locus">VMUT_0070</name>
</gene>
<dbReference type="eggNOG" id="arCOG04017">
    <property type="taxonomic scope" value="Archaea"/>
</dbReference>
<dbReference type="STRING" id="985053.VMUT_0070"/>
<keyword evidence="2" id="KW-1185">Reference proteome</keyword>
<dbReference type="GeneID" id="32166993"/>
<dbReference type="RefSeq" id="WP_013603451.1">
    <property type="nucleotide sequence ID" value="NC_015151.1"/>
</dbReference>
<organism evidence="1 2">
    <name type="scientific">Vulcanisaeta moutnovskia (strain 768-28)</name>
    <dbReference type="NCBI Taxonomy" id="985053"/>
    <lineage>
        <taxon>Archaea</taxon>
        <taxon>Thermoproteota</taxon>
        <taxon>Thermoprotei</taxon>
        <taxon>Thermoproteales</taxon>
        <taxon>Thermoproteaceae</taxon>
        <taxon>Vulcanisaeta</taxon>
    </lineage>
</organism>
<dbReference type="Proteomes" id="UP000007485">
    <property type="component" value="Chromosome"/>
</dbReference>
<sequence length="84" mass="9594">METSGGEVEAYFYRDTADLELALEDRQTKPVRVNVIVNPSIYEVSMSDYVTSLLGIVLLDVKKGLWRLADEDKVRTNAEPMEWI</sequence>
<protein>
    <submittedName>
        <fullName evidence="1">Uncharacterized protein</fullName>
    </submittedName>
</protein>
<evidence type="ECO:0000313" key="2">
    <source>
        <dbReference type="Proteomes" id="UP000007485"/>
    </source>
</evidence>
<evidence type="ECO:0000313" key="1">
    <source>
        <dbReference type="EMBL" id="ADY00287.1"/>
    </source>
</evidence>
<dbReference type="AlphaFoldDB" id="F0QSD6"/>
<dbReference type="OrthoDB" id="25485at2157"/>
<proteinExistence type="predicted"/>
<reference evidence="1 2" key="1">
    <citation type="journal article" date="2011" name="J. Bacteriol.">
        <title>Complete genome sequence of 'Vulcanisaeta moutnovskia' strain 768-28, a novel member of the hyperthermophilic crenarchaeal genus vulcanisaeta.</title>
        <authorList>
            <person name="Gumerov V.M."/>
            <person name="Mardanov A.V."/>
            <person name="Beletsky A.V."/>
            <person name="Prokofeva M.I."/>
            <person name="Bonch-Osmolovskaya E.A."/>
            <person name="Ravin N.V."/>
            <person name="Skryabin K.G."/>
        </authorList>
    </citation>
    <scope>NUCLEOTIDE SEQUENCE [LARGE SCALE GENOMIC DNA]</scope>
    <source>
        <strain evidence="1 2">768-28</strain>
    </source>
</reference>
<name>F0QSD6_VULM7</name>
<accession>F0QSD6</accession>
<dbReference type="KEGG" id="vmo:VMUT_0070"/>